<feature type="non-terminal residue" evidence="1">
    <location>
        <position position="1"/>
    </location>
</feature>
<sequence length="430" mass="47909">LYLIKTVKGDDELTVAMESVEEGPQRLDCNTPPVKASTSCGELVHRIVHTTDLENGSGDVTIVVKYHKKRKRLHGLLVSSQAMARASCVWKQMFTGAWAETQEDRPLVLDYTDDDSMAVVTIMKIIHLRFNDVPLTVTLSELQAIASFTDKFMVTGLVLPWIEGWLGPLSALVDKVGCEAEWLRISWEFGLIDVFDRIGRRIAFGAPVPVVEVPPPPSKSDPWGISRVPVSSSPSEEHGDQDIFYAVNFDDLPPGVEDVATRARLAMVHRMLKEVYDYFDALISWTTDPKASDSPPTAGSVCARSKQDCIRLQIGSLLPVLNSLGLWPKLTSGDVSISPAQLRAAFLGIRLSDCNNNEFRNSKTDSRSMFNNPTRISCGNLDEIVKRIRDVPLHYQQFANEMQLNHMKARQATTGLICNFVPHTSFKRLQ</sequence>
<organism evidence="1 2">
    <name type="scientific">Colletotrichum incanum</name>
    <name type="common">Soybean anthracnose fungus</name>
    <dbReference type="NCBI Taxonomy" id="1573173"/>
    <lineage>
        <taxon>Eukaryota</taxon>
        <taxon>Fungi</taxon>
        <taxon>Dikarya</taxon>
        <taxon>Ascomycota</taxon>
        <taxon>Pezizomycotina</taxon>
        <taxon>Sordariomycetes</taxon>
        <taxon>Hypocreomycetidae</taxon>
        <taxon>Glomerellales</taxon>
        <taxon>Glomerellaceae</taxon>
        <taxon>Colletotrichum</taxon>
        <taxon>Colletotrichum spaethianum species complex</taxon>
    </lineage>
</organism>
<protein>
    <submittedName>
        <fullName evidence="1">Nuclear pore protein</fullName>
    </submittedName>
</protein>
<evidence type="ECO:0000313" key="1">
    <source>
        <dbReference type="EMBL" id="KZL80262.1"/>
    </source>
</evidence>
<dbReference type="STRING" id="1573173.A0A167AL92"/>
<name>A0A167AL92_COLIC</name>
<reference evidence="1 2" key="1">
    <citation type="submission" date="2015-06" db="EMBL/GenBank/DDBJ databases">
        <title>Survival trade-offs in plant roots during colonization by closely related pathogenic and mutualistic fungi.</title>
        <authorList>
            <person name="Hacquard S."/>
            <person name="Kracher B."/>
            <person name="Hiruma K."/>
            <person name="Weinman A."/>
            <person name="Muench P."/>
            <person name="Garrido Oter R."/>
            <person name="Ver Loren van Themaat E."/>
            <person name="Dallerey J.-F."/>
            <person name="Damm U."/>
            <person name="Henrissat B."/>
            <person name="Lespinet O."/>
            <person name="Thon M."/>
            <person name="Kemen E."/>
            <person name="McHardy A.C."/>
            <person name="Schulze-Lefert P."/>
            <person name="O'Connell R.J."/>
        </authorList>
    </citation>
    <scope>NUCLEOTIDE SEQUENCE [LARGE SCALE GENOMIC DNA]</scope>
    <source>
        <strain evidence="1 2">MAFF 238704</strain>
    </source>
</reference>
<comment type="caution">
    <text evidence="1">The sequence shown here is derived from an EMBL/GenBank/DDBJ whole genome shotgun (WGS) entry which is preliminary data.</text>
</comment>
<evidence type="ECO:0000313" key="2">
    <source>
        <dbReference type="Proteomes" id="UP000076584"/>
    </source>
</evidence>
<dbReference type="Proteomes" id="UP000076584">
    <property type="component" value="Unassembled WGS sequence"/>
</dbReference>
<keyword evidence="2" id="KW-1185">Reference proteome</keyword>
<dbReference type="AlphaFoldDB" id="A0A167AL92"/>
<gene>
    <name evidence="1" type="ORF">CI238_13303</name>
</gene>
<accession>A0A167AL92</accession>
<proteinExistence type="predicted"/>
<dbReference type="EMBL" id="LFIW01001928">
    <property type="protein sequence ID" value="KZL80262.1"/>
    <property type="molecule type" value="Genomic_DNA"/>
</dbReference>